<name>B9XPX5_PEDPL</name>
<dbReference type="Pfam" id="PF07963">
    <property type="entry name" value="N_methyl"/>
    <property type="match status" value="1"/>
</dbReference>
<dbReference type="NCBIfam" id="TIGR02532">
    <property type="entry name" value="IV_pilin_GFxxxE"/>
    <property type="match status" value="1"/>
</dbReference>
<evidence type="ECO:0000313" key="3">
    <source>
        <dbReference type="Proteomes" id="UP000003688"/>
    </source>
</evidence>
<reference evidence="2 3" key="1">
    <citation type="journal article" date="2011" name="J. Bacteriol.">
        <title>Genome sequence of 'Pedosphaera parvula' Ellin514, an aerobic Verrucomicrobial isolate from pasture soil.</title>
        <authorList>
            <person name="Kant R."/>
            <person name="van Passel M.W."/>
            <person name="Sangwan P."/>
            <person name="Palva A."/>
            <person name="Lucas S."/>
            <person name="Copeland A."/>
            <person name="Lapidus A."/>
            <person name="Glavina Del Rio T."/>
            <person name="Dalin E."/>
            <person name="Tice H."/>
            <person name="Bruce D."/>
            <person name="Goodwin L."/>
            <person name="Pitluck S."/>
            <person name="Chertkov O."/>
            <person name="Larimer F.W."/>
            <person name="Land M.L."/>
            <person name="Hauser L."/>
            <person name="Brettin T.S."/>
            <person name="Detter J.C."/>
            <person name="Han S."/>
            <person name="de Vos W.M."/>
            <person name="Janssen P.H."/>
            <person name="Smidt H."/>
        </authorList>
    </citation>
    <scope>NUCLEOTIDE SEQUENCE [LARGE SCALE GENOMIC DNA]</scope>
    <source>
        <strain evidence="2 3">Ellin514</strain>
    </source>
</reference>
<dbReference type="RefSeq" id="WP_007417861.1">
    <property type="nucleotide sequence ID" value="NZ_ABOX02000050.1"/>
</dbReference>
<dbReference type="InterPro" id="IPR045584">
    <property type="entry name" value="Pilin-like"/>
</dbReference>
<gene>
    <name evidence="2" type="ORF">Cflav_PD1311</name>
</gene>
<dbReference type="Pfam" id="PF07596">
    <property type="entry name" value="SBP_bac_10"/>
    <property type="match status" value="1"/>
</dbReference>
<dbReference type="PROSITE" id="PS00409">
    <property type="entry name" value="PROKAR_NTER_METHYL"/>
    <property type="match status" value="1"/>
</dbReference>
<dbReference type="InterPro" id="IPR027558">
    <property type="entry name" value="Pre_pil_HX9DG_C"/>
</dbReference>
<dbReference type="InterPro" id="IPR012902">
    <property type="entry name" value="N_methyl_site"/>
</dbReference>
<accession>B9XPX5</accession>
<dbReference type="NCBIfam" id="TIGR04294">
    <property type="entry name" value="pre_pil_HX9DG"/>
    <property type="match status" value="1"/>
</dbReference>
<comment type="caution">
    <text evidence="2">The sequence shown here is derived from an EMBL/GenBank/DDBJ whole genome shotgun (WGS) entry which is preliminary data.</text>
</comment>
<keyword evidence="3" id="KW-1185">Reference proteome</keyword>
<dbReference type="AlphaFoldDB" id="B9XPX5"/>
<dbReference type="SUPFAM" id="SSF54523">
    <property type="entry name" value="Pili subunits"/>
    <property type="match status" value="1"/>
</dbReference>
<evidence type="ECO:0000313" key="2">
    <source>
        <dbReference type="EMBL" id="EEF58072.1"/>
    </source>
</evidence>
<dbReference type="PANTHER" id="PTHR30093:SF2">
    <property type="entry name" value="TYPE II SECRETION SYSTEM PROTEIN H"/>
    <property type="match status" value="1"/>
</dbReference>
<evidence type="ECO:0000259" key="1">
    <source>
        <dbReference type="Pfam" id="PF07596"/>
    </source>
</evidence>
<dbReference type="STRING" id="320771.Cflav_PD1311"/>
<dbReference type="PANTHER" id="PTHR30093">
    <property type="entry name" value="GENERAL SECRETION PATHWAY PROTEIN G"/>
    <property type="match status" value="1"/>
</dbReference>
<sequence length="268" mass="28905" precursor="true">MKKLRESGFTLIELLVVIAIIAILAGLLLPALAKAKEKAQRTGCISNLKQWGLAHVMYQEDSGGAFPIARIPNGTPGSPGYDQDNPLWTDLAAFAAAGQGNDAWFNALPPYVGKNPMWQYANDPASLVNGKTIFTCATASAKPSELDPLVRLVFHYAMNHKGNDGLSADVKFSAKSVLNPSAFVVQSEVRAHASETPFYGTDVDHELSVSHCNTRRISSRHGAGSNIVFGDGHAAYFKYSYICSNAVTKAVDPGRPDIQWTYDGHVLP</sequence>
<dbReference type="InterPro" id="IPR011453">
    <property type="entry name" value="DUF1559"/>
</dbReference>
<protein>
    <recommendedName>
        <fullName evidence="1">DUF1559 domain-containing protein</fullName>
    </recommendedName>
</protein>
<dbReference type="OrthoDB" id="198889at2"/>
<organism evidence="2 3">
    <name type="scientific">Pedosphaera parvula (strain Ellin514)</name>
    <dbReference type="NCBI Taxonomy" id="320771"/>
    <lineage>
        <taxon>Bacteria</taxon>
        <taxon>Pseudomonadati</taxon>
        <taxon>Verrucomicrobiota</taxon>
        <taxon>Pedosphaerae</taxon>
        <taxon>Pedosphaerales</taxon>
        <taxon>Pedosphaeraceae</taxon>
        <taxon>Pedosphaera</taxon>
    </lineage>
</organism>
<proteinExistence type="predicted"/>
<dbReference type="Proteomes" id="UP000003688">
    <property type="component" value="Unassembled WGS sequence"/>
</dbReference>
<dbReference type="EMBL" id="ABOX02000050">
    <property type="protein sequence ID" value="EEF58072.1"/>
    <property type="molecule type" value="Genomic_DNA"/>
</dbReference>
<feature type="domain" description="DUF1559" evidence="1">
    <location>
        <begin position="34"/>
        <end position="139"/>
    </location>
</feature>
<dbReference type="Gene3D" id="3.30.700.10">
    <property type="entry name" value="Glycoprotein, Type 4 Pilin"/>
    <property type="match status" value="1"/>
</dbReference>